<dbReference type="InterPro" id="IPR045455">
    <property type="entry name" value="NrS-1_pol-like_helicase"/>
</dbReference>
<dbReference type="InterPro" id="IPR027417">
    <property type="entry name" value="P-loop_NTPase"/>
</dbReference>
<keyword evidence="2" id="KW-0378">Hydrolase</keyword>
<dbReference type="GO" id="GO:0005524">
    <property type="term" value="F:ATP binding"/>
    <property type="evidence" value="ECO:0007669"/>
    <property type="project" value="UniProtKB-KW"/>
</dbReference>
<sequence length="458" mass="53709">MRNEWKNIDETTRNRLEEALDQREMNFKGYSQEWFEDGQIDEVAFCENFLQRMPLKCINGIFFSYDGMLPDSEVEKEIYRMVKPVLTKGISKKVKQLLEVLKLEAYSEELPVQMDRIHVNNGTYFLNGDFTEKKEFCLNRLPVNYEMKEAKPERWLQFLSELLEEDDIPTLQEYMGYCLIPSNKAQKLLIILGKGGEGKSRIGLVMRKILGTNMNVSNIQKVEHNRFARADLEYRLLMVDDDMKLEALKDTNYIKTIVTLEDKMDLERKSKQSVQGNLYVRFLCFGNGSLSALHDRSYGFYRRQIILTVKDVPPDRVDDPYLIEKLQREADDIFLWCLEGLKRLLKNKYRFTISERAKKNLHEAMESGNNIIAFMQSSGYIRLEENTTATSKNLYQAYGRWCEDNTEKPMSAKSFSGYLKENEKKYHIHYSTNIPSDNGKNARGFQGIHTQIRIDSYR</sequence>
<dbReference type="InterPro" id="IPR006500">
    <property type="entry name" value="Helicase_put_C_phage/plasmid"/>
</dbReference>
<accession>A0A564WPZ6</accession>
<dbReference type="PROSITE" id="PS51206">
    <property type="entry name" value="SF3_HELICASE_1"/>
    <property type="match status" value="1"/>
</dbReference>
<dbReference type="Proteomes" id="UP000366766">
    <property type="component" value="Unassembled WGS sequence"/>
</dbReference>
<reference evidence="5 6" key="1">
    <citation type="submission" date="2019-07" db="EMBL/GenBank/DDBJ databases">
        <authorList>
            <person name="Chang H.-W."/>
            <person name="Raman A."/>
            <person name="Venkatesh S."/>
            <person name="Gehrig J."/>
        </authorList>
    </citation>
    <scope>NUCLEOTIDE SEQUENCE [LARGE SCALE GENOMIC DNA]</scope>
    <source>
        <strain evidence="5">Blautia_wexlerae_LFYP_14</strain>
    </source>
</reference>
<evidence type="ECO:0000313" key="6">
    <source>
        <dbReference type="Proteomes" id="UP000366766"/>
    </source>
</evidence>
<dbReference type="SUPFAM" id="SSF52540">
    <property type="entry name" value="P-loop containing nucleoside triphosphate hydrolases"/>
    <property type="match status" value="1"/>
</dbReference>
<keyword evidence="6" id="KW-1185">Reference proteome</keyword>
<dbReference type="Pfam" id="PF19263">
    <property type="entry name" value="DUF5906"/>
    <property type="match status" value="1"/>
</dbReference>
<dbReference type="EMBL" id="CABHOF010000030">
    <property type="protein sequence ID" value="VUX63780.1"/>
    <property type="molecule type" value="Genomic_DNA"/>
</dbReference>
<dbReference type="InterPro" id="IPR051620">
    <property type="entry name" value="ORF904-like_C"/>
</dbReference>
<dbReference type="PANTHER" id="PTHR35372">
    <property type="entry name" value="ATP BINDING PROTEIN-RELATED"/>
    <property type="match status" value="1"/>
</dbReference>
<evidence type="ECO:0000259" key="4">
    <source>
        <dbReference type="PROSITE" id="PS51206"/>
    </source>
</evidence>
<dbReference type="PANTHER" id="PTHR35372:SF2">
    <property type="entry name" value="SF3 HELICASE DOMAIN-CONTAINING PROTEIN"/>
    <property type="match status" value="1"/>
</dbReference>
<proteinExistence type="predicted"/>
<evidence type="ECO:0000256" key="1">
    <source>
        <dbReference type="ARBA" id="ARBA00022741"/>
    </source>
</evidence>
<dbReference type="InterPro" id="IPR014818">
    <property type="entry name" value="Phage/plasmid_primase_P4_C"/>
</dbReference>
<dbReference type="InterPro" id="IPR014015">
    <property type="entry name" value="Helicase_SF3_DNA-vir"/>
</dbReference>
<evidence type="ECO:0000256" key="3">
    <source>
        <dbReference type="ARBA" id="ARBA00022840"/>
    </source>
</evidence>
<dbReference type="GO" id="GO:0016787">
    <property type="term" value="F:hydrolase activity"/>
    <property type="evidence" value="ECO:0007669"/>
    <property type="project" value="UniProtKB-KW"/>
</dbReference>
<feature type="domain" description="SF3 helicase" evidence="4">
    <location>
        <begin position="166"/>
        <end position="322"/>
    </location>
</feature>
<dbReference type="Gene3D" id="3.40.50.300">
    <property type="entry name" value="P-loop containing nucleotide triphosphate hydrolases"/>
    <property type="match status" value="1"/>
</dbReference>
<gene>
    <name evidence="5" type="ORF">BWLFYP14_01138</name>
</gene>
<evidence type="ECO:0000313" key="5">
    <source>
        <dbReference type="EMBL" id="VUX63780.1"/>
    </source>
</evidence>
<keyword evidence="1" id="KW-0547">Nucleotide-binding</keyword>
<dbReference type="AlphaFoldDB" id="A0A564WPZ6"/>
<dbReference type="NCBIfam" id="TIGR01613">
    <property type="entry name" value="primase_Cterm"/>
    <property type="match status" value="1"/>
</dbReference>
<organism evidence="5 6">
    <name type="scientific">Blautia wexlerae</name>
    <dbReference type="NCBI Taxonomy" id="418240"/>
    <lineage>
        <taxon>Bacteria</taxon>
        <taxon>Bacillati</taxon>
        <taxon>Bacillota</taxon>
        <taxon>Clostridia</taxon>
        <taxon>Lachnospirales</taxon>
        <taxon>Lachnospiraceae</taxon>
        <taxon>Blautia</taxon>
    </lineage>
</organism>
<evidence type="ECO:0000256" key="2">
    <source>
        <dbReference type="ARBA" id="ARBA00022801"/>
    </source>
</evidence>
<keyword evidence="3" id="KW-0067">ATP-binding</keyword>
<protein>
    <recommendedName>
        <fullName evidence="4">SF3 helicase domain-containing protein</fullName>
    </recommendedName>
</protein>
<name>A0A564WPZ6_9FIRM</name>
<dbReference type="Pfam" id="PF08706">
    <property type="entry name" value="D5_N"/>
    <property type="match status" value="1"/>
</dbReference>